<dbReference type="PANTHER" id="PTHR47188">
    <property type="entry name" value="PROTEIN TAR1"/>
    <property type="match status" value="1"/>
</dbReference>
<name>A0A1A0HDT1_9ASCO</name>
<proteinExistence type="predicted"/>
<dbReference type="InterPro" id="IPR044792">
    <property type="entry name" value="TAR1"/>
</dbReference>
<dbReference type="STRING" id="869754.A0A1A0HDT1"/>
<dbReference type="GeneID" id="30027491"/>
<sequence length="158" mass="18021">MSLDEMLAPIDKLAKILKSLDSFGFGYSNTHIDVRLLVRVSRRATCSHYASIRDKSPGLGMRWKVWTRSAILDNYISFFFLTSPRPNTKVVSACKPFPFSNYTYFSTLFSKCFAYIHYCTCSLSGSRQYLALDGIHHPLRAAFPGNSTPWWSKKSRAN</sequence>
<dbReference type="Proteomes" id="UP000092555">
    <property type="component" value="Unassembled WGS sequence"/>
</dbReference>
<accession>A0A1A0HDT1</accession>
<evidence type="ECO:0000313" key="2">
    <source>
        <dbReference type="Proteomes" id="UP000092555"/>
    </source>
</evidence>
<organism evidence="1 2">
    <name type="scientific">Metschnikowia bicuspidata var. bicuspidata NRRL YB-4993</name>
    <dbReference type="NCBI Taxonomy" id="869754"/>
    <lineage>
        <taxon>Eukaryota</taxon>
        <taxon>Fungi</taxon>
        <taxon>Dikarya</taxon>
        <taxon>Ascomycota</taxon>
        <taxon>Saccharomycotina</taxon>
        <taxon>Pichiomycetes</taxon>
        <taxon>Metschnikowiaceae</taxon>
        <taxon>Metschnikowia</taxon>
    </lineage>
</organism>
<reference evidence="1 2" key="1">
    <citation type="submission" date="2016-05" db="EMBL/GenBank/DDBJ databases">
        <title>Comparative genomics of biotechnologically important yeasts.</title>
        <authorList>
            <consortium name="DOE Joint Genome Institute"/>
            <person name="Riley R."/>
            <person name="Haridas S."/>
            <person name="Wolfe K.H."/>
            <person name="Lopes M.R."/>
            <person name="Hittinger C.T."/>
            <person name="Goker M."/>
            <person name="Salamov A."/>
            <person name="Wisecaver J."/>
            <person name="Long T.M."/>
            <person name="Aerts A.L."/>
            <person name="Barry K."/>
            <person name="Choi C."/>
            <person name="Clum A."/>
            <person name="Coughlan A.Y."/>
            <person name="Deshpande S."/>
            <person name="Douglass A.P."/>
            <person name="Hanson S.J."/>
            <person name="Klenk H.-P."/>
            <person name="LaButti K."/>
            <person name="Lapidus A."/>
            <person name="Lindquist E."/>
            <person name="Lipzen A."/>
            <person name="Meier-kolthoff J.P."/>
            <person name="Ohm R.A."/>
            <person name="Otillar R.P."/>
            <person name="Pangilinan J."/>
            <person name="Peng Y."/>
            <person name="Rokas A."/>
            <person name="Rosa C.A."/>
            <person name="Scheuner C."/>
            <person name="Sibirny A.A."/>
            <person name="Slot J.C."/>
            <person name="Stielow J.B."/>
            <person name="Sun H."/>
            <person name="Kurtzman C.P."/>
            <person name="Blackwell M."/>
            <person name="Grigoriev I.V."/>
            <person name="Jeffries T.W."/>
        </authorList>
    </citation>
    <scope>NUCLEOTIDE SEQUENCE [LARGE SCALE GENOMIC DNA]</scope>
    <source>
        <strain evidence="1 2">NRRL YB-4993</strain>
    </source>
</reference>
<keyword evidence="2" id="KW-1185">Reference proteome</keyword>
<dbReference type="RefSeq" id="XP_018712548.1">
    <property type="nucleotide sequence ID" value="XM_018854515.1"/>
</dbReference>
<dbReference type="EMBL" id="LXTC01000002">
    <property type="protein sequence ID" value="OBA22052.1"/>
    <property type="molecule type" value="Genomic_DNA"/>
</dbReference>
<dbReference type="GO" id="GO:0043457">
    <property type="term" value="P:regulation of cellular respiration"/>
    <property type="evidence" value="ECO:0007669"/>
    <property type="project" value="InterPro"/>
</dbReference>
<dbReference type="PANTHER" id="PTHR47188:SF1">
    <property type="entry name" value="PROTEIN TAR1"/>
    <property type="match status" value="1"/>
</dbReference>
<evidence type="ECO:0000313" key="1">
    <source>
        <dbReference type="EMBL" id="OBA22052.1"/>
    </source>
</evidence>
<dbReference type="AlphaFoldDB" id="A0A1A0HDT1"/>
<protein>
    <submittedName>
        <fullName evidence="1">Uncharacterized protein</fullName>
    </submittedName>
</protein>
<comment type="caution">
    <text evidence="1">The sequence shown here is derived from an EMBL/GenBank/DDBJ whole genome shotgun (WGS) entry which is preliminary data.</text>
</comment>
<gene>
    <name evidence="1" type="ORF">METBIDRAFT_145427</name>
</gene>